<dbReference type="EMBL" id="PYGD01000005">
    <property type="protein sequence ID" value="PSK91510.1"/>
    <property type="molecule type" value="Genomic_DNA"/>
</dbReference>
<dbReference type="InterPro" id="IPR051911">
    <property type="entry name" value="SDR_oxidoreductase"/>
</dbReference>
<organism evidence="4 5">
    <name type="scientific">Taibaiella chishuiensis</name>
    <dbReference type="NCBI Taxonomy" id="1434707"/>
    <lineage>
        <taxon>Bacteria</taxon>
        <taxon>Pseudomonadati</taxon>
        <taxon>Bacteroidota</taxon>
        <taxon>Chitinophagia</taxon>
        <taxon>Chitinophagales</taxon>
        <taxon>Chitinophagaceae</taxon>
        <taxon>Taibaiella</taxon>
    </lineage>
</organism>
<keyword evidence="2" id="KW-0560">Oxidoreductase</keyword>
<dbReference type="Gene3D" id="3.40.50.720">
    <property type="entry name" value="NAD(P)-binding Rossmann-like Domain"/>
    <property type="match status" value="1"/>
</dbReference>
<sequence>MKKQKVWLVTGASRGFGKEIVKAALEAGDRVVATVRSNATGLQEQLGNPADLMVVTLDVTREDEVKQGVAAAVAHFGHIDVLVNNAGYGLLGATEEVTDAEARQQFDTNVFGLLNLTRAILPVMRAQQGGHIINISSLFGYGATVPGLGLYGATKYAVEGITEGLAQELAPLGIKVTAVAPGLFSTDFVTADSFRFSATALEAYGATVGKTRGAVAGLHGNQPGDPVKLAAVLIRLAAMEQPPLHLPVGTDAWNMLQAKTAAILEEAKAWEPVIKATDHVQG</sequence>
<evidence type="ECO:0000313" key="4">
    <source>
        <dbReference type="EMBL" id="PSK91510.1"/>
    </source>
</evidence>
<evidence type="ECO:0000256" key="3">
    <source>
        <dbReference type="RuleBase" id="RU000363"/>
    </source>
</evidence>
<dbReference type="PRINTS" id="PR00080">
    <property type="entry name" value="SDRFAMILY"/>
</dbReference>
<dbReference type="InterPro" id="IPR036291">
    <property type="entry name" value="NAD(P)-bd_dom_sf"/>
</dbReference>
<accession>A0A2P8D2R5</accession>
<dbReference type="InterPro" id="IPR020904">
    <property type="entry name" value="Sc_DH/Rdtase_CS"/>
</dbReference>
<dbReference type="NCBIfam" id="NF004824">
    <property type="entry name" value="PRK06180.1"/>
    <property type="match status" value="1"/>
</dbReference>
<name>A0A2P8D2R5_9BACT</name>
<evidence type="ECO:0000256" key="1">
    <source>
        <dbReference type="ARBA" id="ARBA00006484"/>
    </source>
</evidence>
<dbReference type="InterPro" id="IPR002347">
    <property type="entry name" value="SDR_fam"/>
</dbReference>
<dbReference type="Proteomes" id="UP000240572">
    <property type="component" value="Unassembled WGS sequence"/>
</dbReference>
<comment type="caution">
    <text evidence="4">The sequence shown here is derived from an EMBL/GenBank/DDBJ whole genome shotgun (WGS) entry which is preliminary data.</text>
</comment>
<comment type="similarity">
    <text evidence="1 3">Belongs to the short-chain dehydrogenases/reductases (SDR) family.</text>
</comment>
<dbReference type="AlphaFoldDB" id="A0A2P8D2R5"/>
<dbReference type="Pfam" id="PF00106">
    <property type="entry name" value="adh_short"/>
    <property type="match status" value="1"/>
</dbReference>
<dbReference type="SUPFAM" id="SSF51735">
    <property type="entry name" value="NAD(P)-binding Rossmann-fold domains"/>
    <property type="match status" value="1"/>
</dbReference>
<dbReference type="PANTHER" id="PTHR43976">
    <property type="entry name" value="SHORT CHAIN DEHYDROGENASE"/>
    <property type="match status" value="1"/>
</dbReference>
<gene>
    <name evidence="4" type="ORF">B0I18_10593</name>
</gene>
<dbReference type="PRINTS" id="PR00081">
    <property type="entry name" value="GDHRDH"/>
</dbReference>
<dbReference type="GO" id="GO:0016491">
    <property type="term" value="F:oxidoreductase activity"/>
    <property type="evidence" value="ECO:0007669"/>
    <property type="project" value="UniProtKB-KW"/>
</dbReference>
<dbReference type="PROSITE" id="PS00061">
    <property type="entry name" value="ADH_SHORT"/>
    <property type="match status" value="1"/>
</dbReference>
<dbReference type="RefSeq" id="WP_106523407.1">
    <property type="nucleotide sequence ID" value="NZ_PYGD01000005.1"/>
</dbReference>
<reference evidence="4 5" key="1">
    <citation type="submission" date="2018-03" db="EMBL/GenBank/DDBJ databases">
        <title>Genomic Encyclopedia of Type Strains, Phase III (KMG-III): the genomes of soil and plant-associated and newly described type strains.</title>
        <authorList>
            <person name="Whitman W."/>
        </authorList>
    </citation>
    <scope>NUCLEOTIDE SEQUENCE [LARGE SCALE GENOMIC DNA]</scope>
    <source>
        <strain evidence="4 5">CGMCC 1.12700</strain>
    </source>
</reference>
<evidence type="ECO:0000256" key="2">
    <source>
        <dbReference type="ARBA" id="ARBA00023002"/>
    </source>
</evidence>
<protein>
    <submittedName>
        <fullName evidence="4">Short-subunit dehydrogenase</fullName>
    </submittedName>
</protein>
<dbReference type="CDD" id="cd05374">
    <property type="entry name" value="17beta-HSD-like_SDR_c"/>
    <property type="match status" value="1"/>
</dbReference>
<keyword evidence="5" id="KW-1185">Reference proteome</keyword>
<dbReference type="OrthoDB" id="1235794at2"/>
<evidence type="ECO:0000313" key="5">
    <source>
        <dbReference type="Proteomes" id="UP000240572"/>
    </source>
</evidence>
<dbReference type="PANTHER" id="PTHR43976:SF16">
    <property type="entry name" value="SHORT-CHAIN DEHYDROGENASE_REDUCTASE FAMILY PROTEIN"/>
    <property type="match status" value="1"/>
</dbReference>
<proteinExistence type="inferred from homology"/>